<dbReference type="CDD" id="cd03392">
    <property type="entry name" value="PAP2_like_2"/>
    <property type="match status" value="1"/>
</dbReference>
<dbReference type="SMART" id="SM00014">
    <property type="entry name" value="acidPPc"/>
    <property type="match status" value="1"/>
</dbReference>
<keyword evidence="1" id="KW-1133">Transmembrane helix</keyword>
<comment type="caution">
    <text evidence="3">The sequence shown here is derived from an EMBL/GenBank/DDBJ whole genome shotgun (WGS) entry which is preliminary data.</text>
</comment>
<protein>
    <recommendedName>
        <fullName evidence="2">Phosphatidic acid phosphatase type 2/haloperoxidase domain-containing protein</fullName>
    </recommendedName>
</protein>
<dbReference type="SUPFAM" id="SSF48317">
    <property type="entry name" value="Acid phosphatase/Vanadium-dependent haloperoxidase"/>
    <property type="match status" value="1"/>
</dbReference>
<dbReference type="AlphaFoldDB" id="A0A919Q3C4"/>
<feature type="transmembrane region" description="Helical" evidence="1">
    <location>
        <begin position="199"/>
        <end position="217"/>
    </location>
</feature>
<gene>
    <name evidence="3" type="ORF">Dac01nite_04150</name>
</gene>
<dbReference type="PANTHER" id="PTHR14969">
    <property type="entry name" value="SPHINGOSINE-1-PHOSPHATE PHOSPHOHYDROLASE"/>
    <property type="match status" value="1"/>
</dbReference>
<keyword evidence="1" id="KW-0812">Transmembrane</keyword>
<dbReference type="InterPro" id="IPR036938">
    <property type="entry name" value="PAP2/HPO_sf"/>
</dbReference>
<keyword evidence="4" id="KW-1185">Reference proteome</keyword>
<feature type="domain" description="Phosphatidic acid phosphatase type 2/haloperoxidase" evidence="2">
    <location>
        <begin position="102"/>
        <end position="214"/>
    </location>
</feature>
<organism evidence="3 4">
    <name type="scientific">Demequina activiva</name>
    <dbReference type="NCBI Taxonomy" id="1582364"/>
    <lineage>
        <taxon>Bacteria</taxon>
        <taxon>Bacillati</taxon>
        <taxon>Actinomycetota</taxon>
        <taxon>Actinomycetes</taxon>
        <taxon>Micrococcales</taxon>
        <taxon>Demequinaceae</taxon>
        <taxon>Demequina</taxon>
    </lineage>
</organism>
<dbReference type="EMBL" id="BONR01000001">
    <property type="protein sequence ID" value="GIG53663.1"/>
    <property type="molecule type" value="Genomic_DNA"/>
</dbReference>
<accession>A0A919Q3C4</accession>
<evidence type="ECO:0000313" key="4">
    <source>
        <dbReference type="Proteomes" id="UP000652354"/>
    </source>
</evidence>
<dbReference type="PANTHER" id="PTHR14969:SF13">
    <property type="entry name" value="AT30094P"/>
    <property type="match status" value="1"/>
</dbReference>
<evidence type="ECO:0000256" key="1">
    <source>
        <dbReference type="SAM" id="Phobius"/>
    </source>
</evidence>
<feature type="transmembrane region" description="Helical" evidence="1">
    <location>
        <begin position="168"/>
        <end position="187"/>
    </location>
</feature>
<proteinExistence type="predicted"/>
<evidence type="ECO:0000259" key="2">
    <source>
        <dbReference type="SMART" id="SM00014"/>
    </source>
</evidence>
<dbReference type="InterPro" id="IPR000326">
    <property type="entry name" value="PAP2/HPO"/>
</dbReference>
<feature type="transmembrane region" description="Helical" evidence="1">
    <location>
        <begin position="143"/>
        <end position="161"/>
    </location>
</feature>
<feature type="transmembrane region" description="Helical" evidence="1">
    <location>
        <begin position="24"/>
        <end position="48"/>
    </location>
</feature>
<name>A0A919Q3C4_9MICO</name>
<dbReference type="Proteomes" id="UP000652354">
    <property type="component" value="Unassembled WGS sequence"/>
</dbReference>
<feature type="transmembrane region" description="Helical" evidence="1">
    <location>
        <begin position="100"/>
        <end position="123"/>
    </location>
</feature>
<feature type="transmembrane region" description="Helical" evidence="1">
    <location>
        <begin position="68"/>
        <end position="93"/>
    </location>
</feature>
<reference evidence="3" key="1">
    <citation type="submission" date="2021-01" db="EMBL/GenBank/DDBJ databases">
        <title>Whole genome shotgun sequence of Demequina activiva NBRC 110675.</title>
        <authorList>
            <person name="Komaki H."/>
            <person name="Tamura T."/>
        </authorList>
    </citation>
    <scope>NUCLEOTIDE SEQUENCE</scope>
    <source>
        <strain evidence="3">NBRC 110675</strain>
    </source>
</reference>
<keyword evidence="1" id="KW-0472">Membrane</keyword>
<evidence type="ECO:0000313" key="3">
    <source>
        <dbReference type="EMBL" id="GIG53663.1"/>
    </source>
</evidence>
<dbReference type="Pfam" id="PF01569">
    <property type="entry name" value="PAP2"/>
    <property type="match status" value="1"/>
</dbReference>
<dbReference type="Gene3D" id="1.20.144.10">
    <property type="entry name" value="Phosphatidic acid phosphatase type 2/haloperoxidase"/>
    <property type="match status" value="1"/>
</dbReference>
<sequence>MIGHGPGTTAPSPSLVGRSMLRRVLLPATVLWIAVVGTGFLIVDVIGLDERAVSEAFVDMRTSTLDSVTAVVSEMGNTQVLIATCVLIVAFIWWQSRQWWFAMVPALALGVEALVFLTSSLVVGRSRPDVDQLDDAPPTSSFPSGHTGASTAVYLAFALCATRIKNTGLRVTVQVICIIVPLGVGVSRVYRGMHHPTDVIAGFAVGATCALIAWNWLPARDAAEGVIAATAHDDSAGASAGPGAASRTR</sequence>